<gene>
    <name evidence="1" type="primary">GLEAN_02902</name>
    <name evidence="1" type="ORF">TcasGA2_TC002902</name>
</gene>
<reference evidence="1 2" key="1">
    <citation type="journal article" date="2008" name="Nature">
        <title>The genome of the model beetle and pest Tribolium castaneum.</title>
        <authorList>
            <consortium name="Tribolium Genome Sequencing Consortium"/>
            <person name="Richards S."/>
            <person name="Gibbs R.A."/>
            <person name="Weinstock G.M."/>
            <person name="Brown S.J."/>
            <person name="Denell R."/>
            <person name="Beeman R.W."/>
            <person name="Gibbs R."/>
            <person name="Beeman R.W."/>
            <person name="Brown S.J."/>
            <person name="Bucher G."/>
            <person name="Friedrich M."/>
            <person name="Grimmelikhuijzen C.J."/>
            <person name="Klingler M."/>
            <person name="Lorenzen M."/>
            <person name="Richards S."/>
            <person name="Roth S."/>
            <person name="Schroder R."/>
            <person name="Tautz D."/>
            <person name="Zdobnov E.M."/>
            <person name="Muzny D."/>
            <person name="Gibbs R.A."/>
            <person name="Weinstock G.M."/>
            <person name="Attaway T."/>
            <person name="Bell S."/>
            <person name="Buhay C.J."/>
            <person name="Chandrabose M.N."/>
            <person name="Chavez D."/>
            <person name="Clerk-Blankenburg K.P."/>
            <person name="Cree A."/>
            <person name="Dao M."/>
            <person name="Davis C."/>
            <person name="Chacko J."/>
            <person name="Dinh H."/>
            <person name="Dugan-Rocha S."/>
            <person name="Fowler G."/>
            <person name="Garner T.T."/>
            <person name="Garnes J."/>
            <person name="Gnirke A."/>
            <person name="Hawes A."/>
            <person name="Hernandez J."/>
            <person name="Hines S."/>
            <person name="Holder M."/>
            <person name="Hume J."/>
            <person name="Jhangiani S.N."/>
            <person name="Joshi V."/>
            <person name="Khan Z.M."/>
            <person name="Jackson L."/>
            <person name="Kovar C."/>
            <person name="Kowis A."/>
            <person name="Lee S."/>
            <person name="Lewis L.R."/>
            <person name="Margolis J."/>
            <person name="Morgan M."/>
            <person name="Nazareth L.V."/>
            <person name="Nguyen N."/>
            <person name="Okwuonu G."/>
            <person name="Parker D."/>
            <person name="Richards S."/>
            <person name="Ruiz S.J."/>
            <person name="Santibanez J."/>
            <person name="Savard J."/>
            <person name="Scherer S.E."/>
            <person name="Schneider B."/>
            <person name="Sodergren E."/>
            <person name="Tautz D."/>
            <person name="Vattahil S."/>
            <person name="Villasana D."/>
            <person name="White C.S."/>
            <person name="Wright R."/>
            <person name="Park Y."/>
            <person name="Beeman R.W."/>
            <person name="Lord J."/>
            <person name="Oppert B."/>
            <person name="Lorenzen M."/>
            <person name="Brown S."/>
            <person name="Wang L."/>
            <person name="Savard J."/>
            <person name="Tautz D."/>
            <person name="Richards S."/>
            <person name="Weinstock G."/>
            <person name="Gibbs R.A."/>
            <person name="Liu Y."/>
            <person name="Worley K."/>
            <person name="Weinstock G."/>
            <person name="Elsik C.G."/>
            <person name="Reese J.T."/>
            <person name="Elhaik E."/>
            <person name="Landan G."/>
            <person name="Graur D."/>
            <person name="Arensburger P."/>
            <person name="Atkinson P."/>
            <person name="Beeman R.W."/>
            <person name="Beidler J."/>
            <person name="Brown S.J."/>
            <person name="Demuth J.P."/>
            <person name="Drury D.W."/>
            <person name="Du Y.Z."/>
            <person name="Fujiwara H."/>
            <person name="Lorenzen M."/>
            <person name="Maselli V."/>
            <person name="Osanai M."/>
            <person name="Park Y."/>
            <person name="Robertson H.M."/>
            <person name="Tu Z."/>
            <person name="Wang J.J."/>
            <person name="Wang S."/>
            <person name="Richards S."/>
            <person name="Song H."/>
            <person name="Zhang L."/>
            <person name="Sodergren E."/>
            <person name="Werner D."/>
            <person name="Stanke M."/>
            <person name="Morgenstern B."/>
            <person name="Solovyev V."/>
            <person name="Kosarev P."/>
            <person name="Brown G."/>
            <person name="Chen H.C."/>
            <person name="Ermolaeva O."/>
            <person name="Hlavina W."/>
            <person name="Kapustin Y."/>
            <person name="Kiryutin B."/>
            <person name="Kitts P."/>
            <person name="Maglott D."/>
            <person name="Pruitt K."/>
            <person name="Sapojnikov V."/>
            <person name="Souvorov A."/>
            <person name="Mackey A.J."/>
            <person name="Waterhouse R.M."/>
            <person name="Wyder S."/>
            <person name="Zdobnov E.M."/>
            <person name="Zdobnov E.M."/>
            <person name="Wyder S."/>
            <person name="Kriventseva E.V."/>
            <person name="Kadowaki T."/>
            <person name="Bork P."/>
            <person name="Aranda M."/>
            <person name="Bao R."/>
            <person name="Beermann A."/>
            <person name="Berns N."/>
            <person name="Bolognesi R."/>
            <person name="Bonneton F."/>
            <person name="Bopp D."/>
            <person name="Brown S.J."/>
            <person name="Bucher G."/>
            <person name="Butts T."/>
            <person name="Chaumot A."/>
            <person name="Denell R.E."/>
            <person name="Ferrier D.E."/>
            <person name="Friedrich M."/>
            <person name="Gordon C.M."/>
            <person name="Jindra M."/>
            <person name="Klingler M."/>
            <person name="Lan Q."/>
            <person name="Lattorff H.M."/>
            <person name="Laudet V."/>
            <person name="von Levetsow C."/>
            <person name="Liu Z."/>
            <person name="Lutz R."/>
            <person name="Lynch J.A."/>
            <person name="da Fonseca R.N."/>
            <person name="Posnien N."/>
            <person name="Reuter R."/>
            <person name="Roth S."/>
            <person name="Savard J."/>
            <person name="Schinko J.B."/>
            <person name="Schmitt C."/>
            <person name="Schoppmeier M."/>
            <person name="Schroder R."/>
            <person name="Shippy T.D."/>
            <person name="Simonnet F."/>
            <person name="Marques-Souza H."/>
            <person name="Tautz D."/>
            <person name="Tomoyasu Y."/>
            <person name="Trauner J."/>
            <person name="Van der Zee M."/>
            <person name="Vervoort M."/>
            <person name="Wittkopp N."/>
            <person name="Wimmer E.A."/>
            <person name="Yang X."/>
            <person name="Jones A.K."/>
            <person name="Sattelle D.B."/>
            <person name="Ebert P.R."/>
            <person name="Nelson D."/>
            <person name="Scott J.G."/>
            <person name="Beeman R.W."/>
            <person name="Muthukrishnan S."/>
            <person name="Kramer K.J."/>
            <person name="Arakane Y."/>
            <person name="Beeman R.W."/>
            <person name="Zhu Q."/>
            <person name="Hogenkamp D."/>
            <person name="Dixit R."/>
            <person name="Oppert B."/>
            <person name="Jiang H."/>
            <person name="Zou Z."/>
            <person name="Marshall J."/>
            <person name="Elpidina E."/>
            <person name="Vinokurov K."/>
            <person name="Oppert C."/>
            <person name="Zou Z."/>
            <person name="Evans J."/>
            <person name="Lu Z."/>
            <person name="Zhao P."/>
            <person name="Sumathipala N."/>
            <person name="Altincicek B."/>
            <person name="Vilcinskas A."/>
            <person name="Williams M."/>
            <person name="Hultmark D."/>
            <person name="Hetru C."/>
            <person name="Jiang H."/>
            <person name="Grimmelikhuijzen C.J."/>
            <person name="Hauser F."/>
            <person name="Cazzamali G."/>
            <person name="Williamson M."/>
            <person name="Park Y."/>
            <person name="Li B."/>
            <person name="Tanaka Y."/>
            <person name="Predel R."/>
            <person name="Neupert S."/>
            <person name="Schachtner J."/>
            <person name="Verleyen P."/>
            <person name="Raible F."/>
            <person name="Bork P."/>
            <person name="Friedrich M."/>
            <person name="Walden K.K."/>
            <person name="Robertson H.M."/>
            <person name="Angeli S."/>
            <person name="Foret S."/>
            <person name="Bucher G."/>
            <person name="Schuetz S."/>
            <person name="Maleszka R."/>
            <person name="Wimmer E.A."/>
            <person name="Beeman R.W."/>
            <person name="Lorenzen M."/>
            <person name="Tomoyasu Y."/>
            <person name="Miller S.C."/>
            <person name="Grossmann D."/>
            <person name="Bucher G."/>
        </authorList>
    </citation>
    <scope>NUCLEOTIDE SEQUENCE [LARGE SCALE GENOMIC DNA]</scope>
    <source>
        <strain evidence="1 2">Georgia GA2</strain>
    </source>
</reference>
<dbReference type="HOGENOM" id="CLU_1362002_0_0_1"/>
<proteinExistence type="predicted"/>
<organism evidence="1 2">
    <name type="scientific">Tribolium castaneum</name>
    <name type="common">Red flour beetle</name>
    <dbReference type="NCBI Taxonomy" id="7070"/>
    <lineage>
        <taxon>Eukaryota</taxon>
        <taxon>Metazoa</taxon>
        <taxon>Ecdysozoa</taxon>
        <taxon>Arthropoda</taxon>
        <taxon>Hexapoda</taxon>
        <taxon>Insecta</taxon>
        <taxon>Pterygota</taxon>
        <taxon>Neoptera</taxon>
        <taxon>Endopterygota</taxon>
        <taxon>Coleoptera</taxon>
        <taxon>Polyphaga</taxon>
        <taxon>Cucujiformia</taxon>
        <taxon>Tenebrionidae</taxon>
        <taxon>Tenebrionidae incertae sedis</taxon>
        <taxon>Tribolium</taxon>
    </lineage>
</organism>
<name>D6WHH4_TRICA</name>
<dbReference type="Proteomes" id="UP000007266">
    <property type="component" value="Linkage group 3"/>
</dbReference>
<sequence>MRVSHSVTGPEKSQLTIPSALSLAGLKFQQRKAISATKLLDNLQAPDFSTRSLKLKNPENHSYELSSGRRLSRAFAVASFPSALRFQDFRKHMIKDRSLCTAGISVGRDWVIRVMKTQCRDITLIENSHVPSPDMKGNILQSHQAHLLVHIKIGKCTTPGIYILLIIKKVETFYEDLNRAMNPKRKQGIAETISKRRLEQG</sequence>
<dbReference type="InParanoid" id="D6WHH4"/>
<keyword evidence="2" id="KW-1185">Reference proteome</keyword>
<reference evidence="1 2" key="2">
    <citation type="journal article" date="2010" name="Nucleic Acids Res.">
        <title>BeetleBase in 2010: revisions to provide comprehensive genomic information for Tribolium castaneum.</title>
        <authorList>
            <person name="Kim H.S."/>
            <person name="Murphy T."/>
            <person name="Xia J."/>
            <person name="Caragea D."/>
            <person name="Park Y."/>
            <person name="Beeman R.W."/>
            <person name="Lorenzen M.D."/>
            <person name="Butcher S."/>
            <person name="Manak J.R."/>
            <person name="Brown S.J."/>
        </authorList>
    </citation>
    <scope>GENOME REANNOTATION</scope>
    <source>
        <strain evidence="1 2">Georgia GA2</strain>
    </source>
</reference>
<protein>
    <submittedName>
        <fullName evidence="1">Uncharacterized protein</fullName>
    </submittedName>
</protein>
<evidence type="ECO:0000313" key="1">
    <source>
        <dbReference type="EMBL" id="EFA00087.1"/>
    </source>
</evidence>
<dbReference type="AlphaFoldDB" id="D6WHH4"/>
<dbReference type="EMBL" id="KQ971321">
    <property type="protein sequence ID" value="EFA00087.1"/>
    <property type="molecule type" value="Genomic_DNA"/>
</dbReference>
<evidence type="ECO:0000313" key="2">
    <source>
        <dbReference type="Proteomes" id="UP000007266"/>
    </source>
</evidence>
<accession>D6WHH4</accession>